<evidence type="ECO:0000313" key="7">
    <source>
        <dbReference type="Proteomes" id="UP000690515"/>
    </source>
</evidence>
<dbReference type="RefSeq" id="WP_215819792.1">
    <property type="nucleotide sequence ID" value="NZ_JAGSOY010000022.1"/>
</dbReference>
<protein>
    <submittedName>
        <fullName evidence="6">LysR family transcriptional regulator</fullName>
    </submittedName>
</protein>
<dbReference type="InterPro" id="IPR005119">
    <property type="entry name" value="LysR_subst-bd"/>
</dbReference>
<dbReference type="PANTHER" id="PTHR30126">
    <property type="entry name" value="HTH-TYPE TRANSCRIPTIONAL REGULATOR"/>
    <property type="match status" value="1"/>
</dbReference>
<comment type="similarity">
    <text evidence="1">Belongs to the LysR transcriptional regulatory family.</text>
</comment>
<proteinExistence type="inferred from homology"/>
<keyword evidence="2" id="KW-0805">Transcription regulation</keyword>
<dbReference type="CDD" id="cd05466">
    <property type="entry name" value="PBP2_LTTR_substrate"/>
    <property type="match status" value="1"/>
</dbReference>
<dbReference type="Gene3D" id="3.40.190.10">
    <property type="entry name" value="Periplasmic binding protein-like II"/>
    <property type="match status" value="2"/>
</dbReference>
<name>A0ABS5ZC42_9GAMM</name>
<evidence type="ECO:0000256" key="1">
    <source>
        <dbReference type="ARBA" id="ARBA00009437"/>
    </source>
</evidence>
<sequence>MVNQNFLRTFRVLVQTGNFTRTAEQLHMTQSGVSQHIKKLETQLGQLLLNRYGKRFELTSAGELLFDFAIKQLTAESELLTSLEMDKPHVGQCKIACSGPMAMQLYPELLNLQVCTPTLTFSLEAAPNETIIELIKNNQFDLGIVTQQVNDHALMQQWVGTDDLCLIVPKGEQVNWSSLMNLGFINHPSGHHYAYQLLEKNYPDEFVAMNQLPERSYVNQLAQILLPISQGLGFTVIPKSTLDVYPYLNKIRVVTLDKPVAEDVYLVSKKHKPLPARYQLVKTLIEQLWQ</sequence>
<gene>
    <name evidence="6" type="ORF">KCG35_11260</name>
</gene>
<organism evidence="6 7">
    <name type="scientific">Zooshikella harenae</name>
    <dbReference type="NCBI Taxonomy" id="2827238"/>
    <lineage>
        <taxon>Bacteria</taxon>
        <taxon>Pseudomonadati</taxon>
        <taxon>Pseudomonadota</taxon>
        <taxon>Gammaproteobacteria</taxon>
        <taxon>Oceanospirillales</taxon>
        <taxon>Zooshikellaceae</taxon>
        <taxon>Zooshikella</taxon>
    </lineage>
</organism>
<dbReference type="SUPFAM" id="SSF53850">
    <property type="entry name" value="Periplasmic binding protein-like II"/>
    <property type="match status" value="1"/>
</dbReference>
<keyword evidence="3" id="KW-0238">DNA-binding</keyword>
<dbReference type="SUPFAM" id="SSF46785">
    <property type="entry name" value="Winged helix' DNA-binding domain"/>
    <property type="match status" value="1"/>
</dbReference>
<reference evidence="6 7" key="1">
    <citation type="submission" date="2021-04" db="EMBL/GenBank/DDBJ databases">
        <authorList>
            <person name="Pira H."/>
            <person name="Risdian C."/>
            <person name="Wink J."/>
        </authorList>
    </citation>
    <scope>NUCLEOTIDE SEQUENCE [LARGE SCALE GENOMIC DNA]</scope>
    <source>
        <strain evidence="6 7">WH53</strain>
    </source>
</reference>
<keyword evidence="4" id="KW-0804">Transcription</keyword>
<dbReference type="InterPro" id="IPR036390">
    <property type="entry name" value="WH_DNA-bd_sf"/>
</dbReference>
<dbReference type="PANTHER" id="PTHR30126:SF99">
    <property type="entry name" value="TRANSCRIPTIONAL REGULATOR LYSR FAMILY"/>
    <property type="match status" value="1"/>
</dbReference>
<dbReference type="Pfam" id="PF03466">
    <property type="entry name" value="LysR_substrate"/>
    <property type="match status" value="1"/>
</dbReference>
<dbReference type="PROSITE" id="PS50931">
    <property type="entry name" value="HTH_LYSR"/>
    <property type="match status" value="1"/>
</dbReference>
<dbReference type="Proteomes" id="UP000690515">
    <property type="component" value="Unassembled WGS sequence"/>
</dbReference>
<evidence type="ECO:0000256" key="3">
    <source>
        <dbReference type="ARBA" id="ARBA00023125"/>
    </source>
</evidence>
<feature type="domain" description="HTH lysR-type" evidence="5">
    <location>
        <begin position="7"/>
        <end position="59"/>
    </location>
</feature>
<dbReference type="InterPro" id="IPR000847">
    <property type="entry name" value="LysR_HTH_N"/>
</dbReference>
<dbReference type="Pfam" id="PF00126">
    <property type="entry name" value="HTH_1"/>
    <property type="match status" value="1"/>
</dbReference>
<dbReference type="EMBL" id="JAGSOY010000022">
    <property type="protein sequence ID" value="MBU2711637.1"/>
    <property type="molecule type" value="Genomic_DNA"/>
</dbReference>
<evidence type="ECO:0000256" key="4">
    <source>
        <dbReference type="ARBA" id="ARBA00023163"/>
    </source>
</evidence>
<dbReference type="InterPro" id="IPR036388">
    <property type="entry name" value="WH-like_DNA-bd_sf"/>
</dbReference>
<accession>A0ABS5ZC42</accession>
<comment type="caution">
    <text evidence="6">The sequence shown here is derived from an EMBL/GenBank/DDBJ whole genome shotgun (WGS) entry which is preliminary data.</text>
</comment>
<keyword evidence="7" id="KW-1185">Reference proteome</keyword>
<evidence type="ECO:0000256" key="2">
    <source>
        <dbReference type="ARBA" id="ARBA00023015"/>
    </source>
</evidence>
<dbReference type="Gene3D" id="1.10.10.10">
    <property type="entry name" value="Winged helix-like DNA-binding domain superfamily/Winged helix DNA-binding domain"/>
    <property type="match status" value="1"/>
</dbReference>
<dbReference type="PRINTS" id="PR00039">
    <property type="entry name" value="HTHLYSR"/>
</dbReference>
<evidence type="ECO:0000259" key="5">
    <source>
        <dbReference type="PROSITE" id="PS50931"/>
    </source>
</evidence>
<evidence type="ECO:0000313" key="6">
    <source>
        <dbReference type="EMBL" id="MBU2711637.1"/>
    </source>
</evidence>